<feature type="transmembrane region" description="Helical" evidence="4">
    <location>
        <begin position="201"/>
        <end position="229"/>
    </location>
</feature>
<dbReference type="SUPFAM" id="SSF103473">
    <property type="entry name" value="MFS general substrate transporter"/>
    <property type="match status" value="1"/>
</dbReference>
<feature type="transmembrane region" description="Helical" evidence="4">
    <location>
        <begin position="97"/>
        <end position="118"/>
    </location>
</feature>
<feature type="region of interest" description="Disordered" evidence="3">
    <location>
        <begin position="1"/>
        <end position="20"/>
    </location>
</feature>
<dbReference type="PANTHER" id="PTHR11388:SF87">
    <property type="entry name" value="SOLUTE CARRIER ORGANIC ANION TRANSPORTER FAMILY MEMBER 2B1"/>
    <property type="match status" value="1"/>
</dbReference>
<keyword evidence="4" id="KW-0812">Transmembrane</keyword>
<evidence type="ECO:0000256" key="4">
    <source>
        <dbReference type="SAM" id="Phobius"/>
    </source>
</evidence>
<dbReference type="GO" id="GO:0015125">
    <property type="term" value="F:bile acid transmembrane transporter activity"/>
    <property type="evidence" value="ECO:0007669"/>
    <property type="project" value="TreeGrafter"/>
</dbReference>
<dbReference type="Pfam" id="PF03137">
    <property type="entry name" value="OATP"/>
    <property type="match status" value="1"/>
</dbReference>
<evidence type="ECO:0000256" key="3">
    <source>
        <dbReference type="SAM" id="MobiDB-lite"/>
    </source>
</evidence>
<dbReference type="Ensembl" id="ENSGACT00000087949.1">
    <property type="protein sequence ID" value="ENSGACP00000067298.1"/>
    <property type="gene ID" value="ENSGACG00000001880.2"/>
</dbReference>
<name>A0AAQ4RWM3_GASAC</name>
<proteinExistence type="predicted"/>
<feature type="region of interest" description="Disordered" evidence="3">
    <location>
        <begin position="134"/>
        <end position="154"/>
    </location>
</feature>
<accession>A0AAQ4RWM3</accession>
<dbReference type="GO" id="GO:0043252">
    <property type="term" value="P:sodium-independent organic anion transport"/>
    <property type="evidence" value="ECO:0007669"/>
    <property type="project" value="TreeGrafter"/>
</dbReference>
<dbReference type="GO" id="GO:0016324">
    <property type="term" value="C:apical plasma membrane"/>
    <property type="evidence" value="ECO:0007669"/>
    <property type="project" value="TreeGrafter"/>
</dbReference>
<keyword evidence="6" id="KW-1185">Reference proteome</keyword>
<dbReference type="Gene3D" id="1.20.1250.20">
    <property type="entry name" value="MFS general substrate transporter like domains"/>
    <property type="match status" value="1"/>
</dbReference>
<keyword evidence="2" id="KW-1015">Disulfide bond</keyword>
<keyword evidence="4" id="KW-1133">Transmembrane helix</keyword>
<evidence type="ECO:0000313" key="5">
    <source>
        <dbReference type="Ensembl" id="ENSGACP00000067298.1"/>
    </source>
</evidence>
<keyword evidence="4" id="KW-0472">Membrane</keyword>
<reference evidence="5" key="2">
    <citation type="submission" date="2025-08" db="UniProtKB">
        <authorList>
            <consortium name="Ensembl"/>
        </authorList>
    </citation>
    <scope>IDENTIFICATION</scope>
</reference>
<dbReference type="GeneTree" id="ENSGT01150000286901"/>
<evidence type="ECO:0000256" key="1">
    <source>
        <dbReference type="ARBA" id="ARBA00004141"/>
    </source>
</evidence>
<reference evidence="5 6" key="1">
    <citation type="journal article" date="2021" name="G3 (Bethesda)">
        <title>Improved contiguity of the threespine stickleback genome using long-read sequencing.</title>
        <authorList>
            <person name="Nath S."/>
            <person name="Shaw D.E."/>
            <person name="White M.A."/>
        </authorList>
    </citation>
    <scope>NUCLEOTIDE SEQUENCE [LARGE SCALE GENOMIC DNA]</scope>
    <source>
        <strain evidence="5 6">Lake Benthic</strain>
    </source>
</reference>
<comment type="subcellular location">
    <subcellularLocation>
        <location evidence="1">Membrane</location>
        <topology evidence="1">Multi-pass membrane protein</topology>
    </subcellularLocation>
</comment>
<evidence type="ECO:0000256" key="2">
    <source>
        <dbReference type="ARBA" id="ARBA00023157"/>
    </source>
</evidence>
<evidence type="ECO:0000313" key="6">
    <source>
        <dbReference type="Proteomes" id="UP000007635"/>
    </source>
</evidence>
<dbReference type="AlphaFoldDB" id="A0AAQ4RWM3"/>
<dbReference type="GO" id="GO:0015347">
    <property type="term" value="F:sodium-independent organic anion transmembrane transporter activity"/>
    <property type="evidence" value="ECO:0007669"/>
    <property type="project" value="TreeGrafter"/>
</dbReference>
<dbReference type="InterPro" id="IPR036259">
    <property type="entry name" value="MFS_trans_sf"/>
</dbReference>
<dbReference type="PANTHER" id="PTHR11388">
    <property type="entry name" value="ORGANIC ANION TRANSPORTER"/>
    <property type="match status" value="1"/>
</dbReference>
<feature type="transmembrane region" description="Helical" evidence="4">
    <location>
        <begin position="69"/>
        <end position="90"/>
    </location>
</feature>
<feature type="compositionally biased region" description="Polar residues" evidence="3">
    <location>
        <begin position="134"/>
        <end position="153"/>
    </location>
</feature>
<feature type="transmembrane region" description="Helical" evidence="4">
    <location>
        <begin position="164"/>
        <end position="189"/>
    </location>
</feature>
<dbReference type="GO" id="GO:0016323">
    <property type="term" value="C:basolateral plasma membrane"/>
    <property type="evidence" value="ECO:0007669"/>
    <property type="project" value="TreeGrafter"/>
</dbReference>
<dbReference type="Proteomes" id="UP000007635">
    <property type="component" value="Chromosome VII"/>
</dbReference>
<sequence>MGAKDLSVNSDPAVSQPPARRRSPFHAVKFFVFCHSLLQLAQLLVSGYMKSSISTIERRYGFSSQKSGLLAAFNEVGNTVLIVFVSFFGSRVHRPRFIGGGALLACVASLLMALPHFVGEAYDYTGRVSTSGENSSGLCQSESPVTASSNQSCSRREGPAQLGAYPLLLLGQLLLGIAAVPIQPFGISFIDDYASRKNSPLYLGILLAVTSIGPAVGFITGSLMLRFYVDFDKLSGVSDVHSVSTASPQRLHVLLSPYTLLVHWLIRNISLQTNRDYTKDFLLVSTNRKLTKLANQTKM</sequence>
<protein>
    <submittedName>
        <fullName evidence="5">Solute carrier organic anion transporter family, member 2B1</fullName>
    </submittedName>
</protein>
<dbReference type="InterPro" id="IPR004156">
    <property type="entry name" value="OATP"/>
</dbReference>
<reference evidence="5" key="3">
    <citation type="submission" date="2025-09" db="UniProtKB">
        <authorList>
            <consortium name="Ensembl"/>
        </authorList>
    </citation>
    <scope>IDENTIFICATION</scope>
</reference>
<organism evidence="5 6">
    <name type="scientific">Gasterosteus aculeatus aculeatus</name>
    <name type="common">three-spined stickleback</name>
    <dbReference type="NCBI Taxonomy" id="481459"/>
    <lineage>
        <taxon>Eukaryota</taxon>
        <taxon>Metazoa</taxon>
        <taxon>Chordata</taxon>
        <taxon>Craniata</taxon>
        <taxon>Vertebrata</taxon>
        <taxon>Euteleostomi</taxon>
        <taxon>Actinopterygii</taxon>
        <taxon>Neopterygii</taxon>
        <taxon>Teleostei</taxon>
        <taxon>Neoteleostei</taxon>
        <taxon>Acanthomorphata</taxon>
        <taxon>Eupercaria</taxon>
        <taxon>Perciformes</taxon>
        <taxon>Cottioidei</taxon>
        <taxon>Gasterosteales</taxon>
        <taxon>Gasterosteidae</taxon>
        <taxon>Gasterosteus</taxon>
    </lineage>
</organism>